<feature type="region of interest" description="Disordered" evidence="1">
    <location>
        <begin position="69"/>
        <end position="108"/>
    </location>
</feature>
<reference evidence="2 3" key="1">
    <citation type="submission" date="2024-08" db="EMBL/GenBank/DDBJ databases">
        <title>Insights into the chromosomal genome structure of Flemingia macrophylla.</title>
        <authorList>
            <person name="Ding Y."/>
            <person name="Zhao Y."/>
            <person name="Bi W."/>
            <person name="Wu M."/>
            <person name="Zhao G."/>
            <person name="Gong Y."/>
            <person name="Li W."/>
            <person name="Zhang P."/>
        </authorList>
    </citation>
    <scope>NUCLEOTIDE SEQUENCE [LARGE SCALE GENOMIC DNA]</scope>
    <source>
        <strain evidence="2">DYQJB</strain>
        <tissue evidence="2">Leaf</tissue>
    </source>
</reference>
<sequence>MASGSKPSRKITSKKTKGKSPATASEPTSRPLPSIEDALNQTRFFSQRDQMIRYGSEFYHRVNGVWQHGRVNQDHGENAEDEDQPMPKEHVADIGQQSSVQYDPQMLS</sequence>
<evidence type="ECO:0000313" key="3">
    <source>
        <dbReference type="Proteomes" id="UP001603857"/>
    </source>
</evidence>
<protein>
    <submittedName>
        <fullName evidence="2">Uncharacterized protein</fullName>
    </submittedName>
</protein>
<feature type="region of interest" description="Disordered" evidence="1">
    <location>
        <begin position="1"/>
        <end position="39"/>
    </location>
</feature>
<feature type="compositionally biased region" description="Basic residues" evidence="1">
    <location>
        <begin position="7"/>
        <end position="18"/>
    </location>
</feature>
<feature type="compositionally biased region" description="Polar residues" evidence="1">
    <location>
        <begin position="95"/>
        <end position="108"/>
    </location>
</feature>
<proteinExistence type="predicted"/>
<dbReference type="EMBL" id="JBGMDY010000001">
    <property type="protein sequence ID" value="KAL2347389.1"/>
    <property type="molecule type" value="Genomic_DNA"/>
</dbReference>
<gene>
    <name evidence="2" type="ORF">Fmac_001389</name>
</gene>
<organism evidence="2 3">
    <name type="scientific">Flemingia macrophylla</name>
    <dbReference type="NCBI Taxonomy" id="520843"/>
    <lineage>
        <taxon>Eukaryota</taxon>
        <taxon>Viridiplantae</taxon>
        <taxon>Streptophyta</taxon>
        <taxon>Embryophyta</taxon>
        <taxon>Tracheophyta</taxon>
        <taxon>Spermatophyta</taxon>
        <taxon>Magnoliopsida</taxon>
        <taxon>eudicotyledons</taxon>
        <taxon>Gunneridae</taxon>
        <taxon>Pentapetalae</taxon>
        <taxon>rosids</taxon>
        <taxon>fabids</taxon>
        <taxon>Fabales</taxon>
        <taxon>Fabaceae</taxon>
        <taxon>Papilionoideae</taxon>
        <taxon>50 kb inversion clade</taxon>
        <taxon>NPAAA clade</taxon>
        <taxon>indigoferoid/millettioid clade</taxon>
        <taxon>Phaseoleae</taxon>
        <taxon>Flemingia</taxon>
    </lineage>
</organism>
<dbReference type="Proteomes" id="UP001603857">
    <property type="component" value="Unassembled WGS sequence"/>
</dbReference>
<evidence type="ECO:0000313" key="2">
    <source>
        <dbReference type="EMBL" id="KAL2347389.1"/>
    </source>
</evidence>
<name>A0ABD1NGZ9_9FABA</name>
<keyword evidence="3" id="KW-1185">Reference proteome</keyword>
<dbReference type="AlphaFoldDB" id="A0ABD1NGZ9"/>
<comment type="caution">
    <text evidence="2">The sequence shown here is derived from an EMBL/GenBank/DDBJ whole genome shotgun (WGS) entry which is preliminary data.</text>
</comment>
<evidence type="ECO:0000256" key="1">
    <source>
        <dbReference type="SAM" id="MobiDB-lite"/>
    </source>
</evidence>
<accession>A0ABD1NGZ9</accession>